<gene>
    <name evidence="3" type="ORF">FD37_GL000546</name>
</gene>
<feature type="signal peptide" evidence="2">
    <location>
        <begin position="1"/>
        <end position="30"/>
    </location>
</feature>
<comment type="caution">
    <text evidence="3">The sequence shown here is derived from an EMBL/GenBank/DDBJ whole genome shotgun (WGS) entry which is preliminary data.</text>
</comment>
<accession>A0A0R1QQU3</accession>
<dbReference type="Proteomes" id="UP000051835">
    <property type="component" value="Unassembled WGS sequence"/>
</dbReference>
<evidence type="ECO:0000313" key="3">
    <source>
        <dbReference type="EMBL" id="KRL47063.1"/>
    </source>
</evidence>
<proteinExistence type="predicted"/>
<sequence>MQSSLKKTLYLGLAAISLGAAAGFSTPAQAASKAKVTSDKVLTTKAETRNINLTGANAIYSKPGTVKGAKLVATTQTAKNLKDSTSSHKNFRAYRVATTNRGSVYYKVVSFDKHSYRGWVYGGKSTSAFAGGLTSYDTFKLGTVTDDQKNGTFKLKNAGTGLDGVTYTQPAWTQYKVGRAILDTTAYKDATFSVDQAGSRTREGDQWVHIKNQNTKDTKADGWILASNLTQTNALNEATQIKVNIVDLSGKTIKSFNQDVQTNAKGAIVKDGVLYDHNGVTTAPTTLSTTFAATVKKALDGTGYAVSATDTVNLNSKVAAGSTLTLYAKKGDQVVTAIKAYKDEGTKEATPLIKATDDAVAKKFATTVVMPTLTKPFSGTNGVNYTGADVQANLASNNASTLSTKTFYMVKGATLEQALDDANVSATKQEAEVTPRDNGKSAPSAVDTPLKDTPYHVEYKFARAFDGVFGAKDDNHATVSATAIYTATLVPGNSAYDKPATSTNSGWAN</sequence>
<name>A0A0R1QQU3_9LACO</name>
<protein>
    <submittedName>
        <fullName evidence="3">Surface layer protein slpb</fullName>
    </submittedName>
</protein>
<evidence type="ECO:0000313" key="4">
    <source>
        <dbReference type="Proteomes" id="UP000051835"/>
    </source>
</evidence>
<feature type="chain" id="PRO_5006409529" evidence="2">
    <location>
        <begin position="31"/>
        <end position="509"/>
    </location>
</feature>
<dbReference type="RefSeq" id="WP_056965357.1">
    <property type="nucleotide sequence ID" value="NZ_AZFC01000035.1"/>
</dbReference>
<dbReference type="EMBL" id="AZFC01000035">
    <property type="protein sequence ID" value="KRL47063.1"/>
    <property type="molecule type" value="Genomic_DNA"/>
</dbReference>
<keyword evidence="2" id="KW-0732">Signal</keyword>
<feature type="compositionally biased region" description="Basic and acidic residues" evidence="1">
    <location>
        <begin position="429"/>
        <end position="439"/>
    </location>
</feature>
<feature type="region of interest" description="Disordered" evidence="1">
    <location>
        <begin position="426"/>
        <end position="449"/>
    </location>
</feature>
<organism evidence="3 4">
    <name type="scientific">Levilactobacillus spicheri DSM 15429</name>
    <dbReference type="NCBI Taxonomy" id="1423805"/>
    <lineage>
        <taxon>Bacteria</taxon>
        <taxon>Bacillati</taxon>
        <taxon>Bacillota</taxon>
        <taxon>Bacilli</taxon>
        <taxon>Lactobacillales</taxon>
        <taxon>Lactobacillaceae</taxon>
        <taxon>Levilactobacillus</taxon>
    </lineage>
</organism>
<reference evidence="3 4" key="1">
    <citation type="journal article" date="2015" name="Genome Announc.">
        <title>Expanding the biotechnology potential of lactobacilli through comparative genomics of 213 strains and associated genera.</title>
        <authorList>
            <person name="Sun Z."/>
            <person name="Harris H.M."/>
            <person name="McCann A."/>
            <person name="Guo C."/>
            <person name="Argimon S."/>
            <person name="Zhang W."/>
            <person name="Yang X."/>
            <person name="Jeffery I.B."/>
            <person name="Cooney J.C."/>
            <person name="Kagawa T.F."/>
            <person name="Liu W."/>
            <person name="Song Y."/>
            <person name="Salvetti E."/>
            <person name="Wrobel A."/>
            <person name="Rasinkangas P."/>
            <person name="Parkhill J."/>
            <person name="Rea M.C."/>
            <person name="O'Sullivan O."/>
            <person name="Ritari J."/>
            <person name="Douillard F.P."/>
            <person name="Paul Ross R."/>
            <person name="Yang R."/>
            <person name="Briner A.E."/>
            <person name="Felis G.E."/>
            <person name="de Vos W.M."/>
            <person name="Barrangou R."/>
            <person name="Klaenhammer T.R."/>
            <person name="Caufield P.W."/>
            <person name="Cui Y."/>
            <person name="Zhang H."/>
            <person name="O'Toole P.W."/>
        </authorList>
    </citation>
    <scope>NUCLEOTIDE SEQUENCE [LARGE SCALE GENOMIC DNA]</scope>
    <source>
        <strain evidence="3 4">DSM 15429</strain>
    </source>
</reference>
<dbReference type="PATRIC" id="fig|1423805.4.peg.557"/>
<evidence type="ECO:0000256" key="2">
    <source>
        <dbReference type="SAM" id="SignalP"/>
    </source>
</evidence>
<evidence type="ECO:0000256" key="1">
    <source>
        <dbReference type="SAM" id="MobiDB-lite"/>
    </source>
</evidence>
<dbReference type="AlphaFoldDB" id="A0A0R1QQU3"/>